<sequence>MVKLNLSLKMEIGAIFKIAEVVEIVNKIQTVQKPSDSKCK</sequence>
<organism evidence="1 2">
    <name type="scientific">Anaerovirgula multivorans</name>
    <dbReference type="NCBI Taxonomy" id="312168"/>
    <lineage>
        <taxon>Bacteria</taxon>
        <taxon>Bacillati</taxon>
        <taxon>Bacillota</taxon>
        <taxon>Clostridia</taxon>
        <taxon>Peptostreptococcales</taxon>
        <taxon>Natronincolaceae</taxon>
        <taxon>Anaerovirgula</taxon>
    </lineage>
</organism>
<dbReference type="AlphaFoldDB" id="A0A239BX21"/>
<dbReference type="Proteomes" id="UP000198304">
    <property type="component" value="Unassembled WGS sequence"/>
</dbReference>
<proteinExistence type="predicted"/>
<accession>A0A239BX21</accession>
<evidence type="ECO:0000313" key="2">
    <source>
        <dbReference type="Proteomes" id="UP000198304"/>
    </source>
</evidence>
<dbReference type="EMBL" id="FZOJ01000004">
    <property type="protein sequence ID" value="SNS11981.1"/>
    <property type="molecule type" value="Genomic_DNA"/>
</dbReference>
<protein>
    <submittedName>
        <fullName evidence="1">Uncharacterized protein</fullName>
    </submittedName>
</protein>
<gene>
    <name evidence="1" type="ORF">SAMN05446037_1004166</name>
</gene>
<name>A0A239BX21_9FIRM</name>
<keyword evidence="2" id="KW-1185">Reference proteome</keyword>
<reference evidence="2" key="1">
    <citation type="submission" date="2017-06" db="EMBL/GenBank/DDBJ databases">
        <authorList>
            <person name="Varghese N."/>
            <person name="Submissions S."/>
        </authorList>
    </citation>
    <scope>NUCLEOTIDE SEQUENCE [LARGE SCALE GENOMIC DNA]</scope>
    <source>
        <strain evidence="2">SCA</strain>
    </source>
</reference>
<evidence type="ECO:0000313" key="1">
    <source>
        <dbReference type="EMBL" id="SNS11981.1"/>
    </source>
</evidence>